<dbReference type="InterPro" id="IPR005467">
    <property type="entry name" value="His_kinase_dom"/>
</dbReference>
<dbReference type="InterPro" id="IPR003594">
    <property type="entry name" value="HATPase_dom"/>
</dbReference>
<evidence type="ECO:0000259" key="14">
    <source>
        <dbReference type="PROSITE" id="PS50046"/>
    </source>
</evidence>
<evidence type="ECO:0000256" key="13">
    <source>
        <dbReference type="ARBA" id="ARBA00023136"/>
    </source>
</evidence>
<dbReference type="InterPro" id="IPR036890">
    <property type="entry name" value="HATPase_C_sf"/>
</dbReference>
<protein>
    <recommendedName>
        <fullName evidence="4">histidine kinase</fullName>
        <ecNumber evidence="4">2.7.13.3</ecNumber>
    </recommendedName>
</protein>
<feature type="domain" description="PAC" evidence="17">
    <location>
        <begin position="447"/>
        <end position="498"/>
    </location>
</feature>
<comment type="subcellular location">
    <subcellularLocation>
        <location evidence="2">Membrane</location>
        <topology evidence="2">Multi-pass membrane protein</topology>
    </subcellularLocation>
</comment>
<evidence type="ECO:0000256" key="4">
    <source>
        <dbReference type="ARBA" id="ARBA00012438"/>
    </source>
</evidence>
<keyword evidence="10" id="KW-0067">ATP-binding</keyword>
<organism evidence="18 19">
    <name type="scientific">Trichocoleus desertorum GB2-A4</name>
    <dbReference type="NCBI Taxonomy" id="2933944"/>
    <lineage>
        <taxon>Bacteria</taxon>
        <taxon>Bacillati</taxon>
        <taxon>Cyanobacteriota</taxon>
        <taxon>Cyanophyceae</taxon>
        <taxon>Leptolyngbyales</taxon>
        <taxon>Trichocoleusaceae</taxon>
        <taxon>Trichocoleus</taxon>
    </lineage>
</organism>
<dbReference type="SUPFAM" id="SSF55781">
    <property type="entry name" value="GAF domain-like"/>
    <property type="match status" value="2"/>
</dbReference>
<evidence type="ECO:0000256" key="3">
    <source>
        <dbReference type="ARBA" id="ARBA00006402"/>
    </source>
</evidence>
<dbReference type="InterPro" id="IPR004358">
    <property type="entry name" value="Sig_transdc_His_kin-like_C"/>
</dbReference>
<dbReference type="InterPro" id="IPR003661">
    <property type="entry name" value="HisK_dim/P_dom"/>
</dbReference>
<dbReference type="InterPro" id="IPR000700">
    <property type="entry name" value="PAS-assoc_C"/>
</dbReference>
<dbReference type="Gene3D" id="3.30.565.10">
    <property type="entry name" value="Histidine kinase-like ATPase, C-terminal domain"/>
    <property type="match status" value="1"/>
</dbReference>
<feature type="domain" description="Histidine kinase" evidence="15">
    <location>
        <begin position="868"/>
        <end position="1093"/>
    </location>
</feature>
<dbReference type="SMART" id="SM00065">
    <property type="entry name" value="GAF"/>
    <property type="match status" value="2"/>
</dbReference>
<evidence type="ECO:0000259" key="16">
    <source>
        <dbReference type="PROSITE" id="PS50112"/>
    </source>
</evidence>
<comment type="caution">
    <text evidence="18">The sequence shown here is derived from an EMBL/GenBank/DDBJ whole genome shotgun (WGS) entry which is preliminary data.</text>
</comment>
<evidence type="ECO:0000256" key="6">
    <source>
        <dbReference type="ARBA" id="ARBA00022679"/>
    </source>
</evidence>
<evidence type="ECO:0000256" key="12">
    <source>
        <dbReference type="ARBA" id="ARBA00023012"/>
    </source>
</evidence>
<evidence type="ECO:0000256" key="11">
    <source>
        <dbReference type="ARBA" id="ARBA00022989"/>
    </source>
</evidence>
<dbReference type="SMART" id="SM00091">
    <property type="entry name" value="PAS"/>
    <property type="match status" value="2"/>
</dbReference>
<dbReference type="InterPro" id="IPR029032">
    <property type="entry name" value="AhpD-like"/>
</dbReference>
<feature type="domain" description="PAS" evidence="16">
    <location>
        <begin position="375"/>
        <end position="413"/>
    </location>
</feature>
<dbReference type="SUPFAM" id="SSF55785">
    <property type="entry name" value="PYP-like sensor domain (PAS domain)"/>
    <property type="match status" value="2"/>
</dbReference>
<keyword evidence="13" id="KW-0472">Membrane</keyword>
<evidence type="ECO:0000256" key="1">
    <source>
        <dbReference type="ARBA" id="ARBA00000085"/>
    </source>
</evidence>
<dbReference type="RefSeq" id="WP_190433489.1">
    <property type="nucleotide sequence ID" value="NZ_JAMPKM010000002.1"/>
</dbReference>
<evidence type="ECO:0000256" key="5">
    <source>
        <dbReference type="ARBA" id="ARBA00022553"/>
    </source>
</evidence>
<dbReference type="SUPFAM" id="SSF47384">
    <property type="entry name" value="Homodimeric domain of signal transducing histidine kinase"/>
    <property type="match status" value="1"/>
</dbReference>
<dbReference type="PANTHER" id="PTHR42878">
    <property type="entry name" value="TWO-COMPONENT HISTIDINE KINASE"/>
    <property type="match status" value="1"/>
</dbReference>
<dbReference type="SMART" id="SM00388">
    <property type="entry name" value="HisKA"/>
    <property type="match status" value="1"/>
</dbReference>
<dbReference type="Gene3D" id="1.20.1290.10">
    <property type="entry name" value="AhpD-like"/>
    <property type="match status" value="1"/>
</dbReference>
<dbReference type="NCBIfam" id="TIGR00229">
    <property type="entry name" value="sensory_box"/>
    <property type="match status" value="2"/>
</dbReference>
<dbReference type="CDD" id="cd00082">
    <property type="entry name" value="HisKA"/>
    <property type="match status" value="1"/>
</dbReference>
<evidence type="ECO:0000256" key="7">
    <source>
        <dbReference type="ARBA" id="ARBA00022692"/>
    </source>
</evidence>
<dbReference type="InterPro" id="IPR036097">
    <property type="entry name" value="HisK_dim/P_sf"/>
</dbReference>
<dbReference type="InterPro" id="IPR016132">
    <property type="entry name" value="Phyto_chromo_attachment"/>
</dbReference>
<feature type="domain" description="Phytochrome chromophore attachment site" evidence="14">
    <location>
        <begin position="518"/>
        <end position="654"/>
    </location>
</feature>
<dbReference type="CDD" id="cd00130">
    <property type="entry name" value="PAS"/>
    <property type="match status" value="2"/>
</dbReference>
<dbReference type="PROSITE" id="PS50046">
    <property type="entry name" value="PHYTOCHROME_2"/>
    <property type="match status" value="1"/>
</dbReference>
<dbReference type="InterPro" id="IPR001610">
    <property type="entry name" value="PAC"/>
</dbReference>
<dbReference type="Pfam" id="PF01590">
    <property type="entry name" value="GAF"/>
    <property type="match status" value="2"/>
</dbReference>
<evidence type="ECO:0000256" key="9">
    <source>
        <dbReference type="ARBA" id="ARBA00022777"/>
    </source>
</evidence>
<name>A0ABV0J391_9CYAN</name>
<dbReference type="InterPro" id="IPR003018">
    <property type="entry name" value="GAF"/>
</dbReference>
<keyword evidence="12" id="KW-0902">Two-component regulatory system</keyword>
<keyword evidence="9" id="KW-0418">Kinase</keyword>
<dbReference type="Proteomes" id="UP001464891">
    <property type="component" value="Unassembled WGS sequence"/>
</dbReference>
<evidence type="ECO:0000256" key="8">
    <source>
        <dbReference type="ARBA" id="ARBA00022741"/>
    </source>
</evidence>
<reference evidence="18 19" key="1">
    <citation type="submission" date="2022-04" db="EMBL/GenBank/DDBJ databases">
        <title>Positive selection, recombination, and allopatry shape intraspecific diversity of widespread and dominant cyanobacteria.</title>
        <authorList>
            <person name="Wei J."/>
            <person name="Shu W."/>
            <person name="Hu C."/>
        </authorList>
    </citation>
    <scope>NUCLEOTIDE SEQUENCE [LARGE SCALE GENOMIC DNA]</scope>
    <source>
        <strain evidence="18 19">GB2-A4</strain>
    </source>
</reference>
<dbReference type="PROSITE" id="PS50112">
    <property type="entry name" value="PAS"/>
    <property type="match status" value="2"/>
</dbReference>
<keyword evidence="11" id="KW-1133">Transmembrane helix</keyword>
<dbReference type="PROSITE" id="PS50109">
    <property type="entry name" value="HIS_KIN"/>
    <property type="match status" value="1"/>
</dbReference>
<evidence type="ECO:0000259" key="15">
    <source>
        <dbReference type="PROSITE" id="PS50109"/>
    </source>
</evidence>
<accession>A0ABV0J391</accession>
<evidence type="ECO:0000313" key="19">
    <source>
        <dbReference type="Proteomes" id="UP001464891"/>
    </source>
</evidence>
<dbReference type="Pfam" id="PF00512">
    <property type="entry name" value="HisKA"/>
    <property type="match status" value="1"/>
</dbReference>
<dbReference type="SUPFAM" id="SSF69118">
    <property type="entry name" value="AhpD-like"/>
    <property type="match status" value="1"/>
</dbReference>
<comment type="catalytic activity">
    <reaction evidence="1">
        <text>ATP + protein L-histidine = ADP + protein N-phospho-L-histidine.</text>
        <dbReference type="EC" id="2.7.13.3"/>
    </reaction>
</comment>
<dbReference type="PRINTS" id="PR00344">
    <property type="entry name" value="BCTRLSENSOR"/>
</dbReference>
<dbReference type="Gene3D" id="1.10.287.130">
    <property type="match status" value="1"/>
</dbReference>
<dbReference type="InterPro" id="IPR013767">
    <property type="entry name" value="PAS_fold"/>
</dbReference>
<keyword evidence="8" id="KW-0547">Nucleotide-binding</keyword>
<evidence type="ECO:0000313" key="18">
    <source>
        <dbReference type="EMBL" id="MEP0816241.1"/>
    </source>
</evidence>
<dbReference type="Pfam" id="PF02518">
    <property type="entry name" value="HATPase_c"/>
    <property type="match status" value="1"/>
</dbReference>
<dbReference type="Gene3D" id="3.30.450.20">
    <property type="entry name" value="PAS domain"/>
    <property type="match status" value="2"/>
</dbReference>
<proteinExistence type="inferred from homology"/>
<dbReference type="SUPFAM" id="SSF55874">
    <property type="entry name" value="ATPase domain of HSP90 chaperone/DNA topoisomerase II/histidine kinase"/>
    <property type="match status" value="1"/>
</dbReference>
<feature type="domain" description="PAS" evidence="16">
    <location>
        <begin position="243"/>
        <end position="312"/>
    </location>
</feature>
<dbReference type="PROSITE" id="PS50113">
    <property type="entry name" value="PAC"/>
    <property type="match status" value="2"/>
</dbReference>
<dbReference type="InterPro" id="IPR000014">
    <property type="entry name" value="PAS"/>
</dbReference>
<dbReference type="SMART" id="SM00387">
    <property type="entry name" value="HATPase_c"/>
    <property type="match status" value="1"/>
</dbReference>
<keyword evidence="6" id="KW-0808">Transferase</keyword>
<evidence type="ECO:0000259" key="17">
    <source>
        <dbReference type="PROSITE" id="PS50113"/>
    </source>
</evidence>
<dbReference type="InterPro" id="IPR050351">
    <property type="entry name" value="BphY/WalK/GraS-like"/>
</dbReference>
<dbReference type="PANTHER" id="PTHR42878:SF7">
    <property type="entry name" value="SENSOR HISTIDINE KINASE GLRK"/>
    <property type="match status" value="1"/>
</dbReference>
<evidence type="ECO:0000256" key="2">
    <source>
        <dbReference type="ARBA" id="ARBA00004141"/>
    </source>
</evidence>
<keyword evidence="5" id="KW-0597">Phosphoprotein</keyword>
<dbReference type="CDD" id="cd00075">
    <property type="entry name" value="HATPase"/>
    <property type="match status" value="1"/>
</dbReference>
<comment type="similarity">
    <text evidence="3">In the N-terminal section; belongs to the phytochrome family.</text>
</comment>
<dbReference type="Gene3D" id="3.30.450.40">
    <property type="match status" value="2"/>
</dbReference>
<dbReference type="InterPro" id="IPR035965">
    <property type="entry name" value="PAS-like_dom_sf"/>
</dbReference>
<dbReference type="SMART" id="SM00086">
    <property type="entry name" value="PAC"/>
    <property type="match status" value="2"/>
</dbReference>
<evidence type="ECO:0000256" key="10">
    <source>
        <dbReference type="ARBA" id="ARBA00022840"/>
    </source>
</evidence>
<dbReference type="Pfam" id="PF00989">
    <property type="entry name" value="PAS"/>
    <property type="match status" value="2"/>
</dbReference>
<dbReference type="EC" id="2.7.13.3" evidence="4"/>
<sequence>MRTSEQIQAEIEERLGFFPPFFAAAHSTPEILETLWQHTLSAYLNNPLPTLIKEKLSAYLSRYCAVPYCLICHSCSLQPLGMSALNILQLLESPPPTEARIQFHISVLEAQPATLTTWPDSGSLLEESIFSSAVYIFLSLDASKACYNQMQRVLGTQYYNHLSAFLAYLKLCHVWVEAHPEVTYELDQRAQKYLAALLQDAPRLNRFFRQYRQQITTETQNHEQQLLIEITQRQRIEAVLQETNQVLQALIHAAPSAIIALDQRGKVKLWNAAAAAMFGWKGADVVGQPLPIVSDAGQAEFQQLYQDICRGKTVTGLQVRRQRQDHSQIDLSLSAGPFYDVEGQLNGTIAVISDVTEQKRSQELLERLSHQNHLILNSAGEGIYGLDLQGHVTFVNPAASRMVGWEVEELIGQPMHATIHHSKLDGTPHLESDCPIYAAFKDGMVRQGIEDIFWCKNGTSFPVEYTSMPIREHEVLVGAVVTFKDITERKRAEAQLQQQTERDRLLADMALRIRRSLNLNDILQTAVAETRNLLQIERAAIYRIIPDQPGQFIVESVAPGCLSVLGIELHDPCFDVDYSHQYQQGRISVVDDIYQTSYLSCYLEFLERIQIRANLLVPIVSNDQLWGLLCAHQCSAPRHWEPFEIDSLQRLVTQLAIAIQQSELYEQVQRLNARLEQQVVERTVQLQQALDFEATLKRITDKVRDSLDEDYILSTAVKELAQGLGVPCCDTGLYNADHTISTISHDYSPGPSAVGQVIQMADRPEVYYQLIQGQHLQFCIYEGLTLRPIQVAATLLACPILDDQGVLGDLWLFRSSGSVFNELEIRLVQQVANQCAIAIRQARLYQRSRTQVAELEMLNRLKDDFLSTVSHELRTPISNMKMAIHMLRMAPSAERQERYLQILQTECAREAELINDLLDLQRLEAASYPLFVVESIDLQHWLPELLEPFQTRSQQHHQVLRLEFLSHPPTLISDRASLSRIIAELLNNACKYTPSKGQIVVQVNHQPQPKNLSTGINTSVTLAVRNQVEIPAAELPRIFEKFYRVPNADPWKQGGTGLGLALVQRLAERLKGTIRVDSGGGWTTFLLELPTQPSQEALGNIEGT</sequence>
<gene>
    <name evidence="18" type="ORF">NC998_03930</name>
</gene>
<dbReference type="EMBL" id="JAMPKM010000002">
    <property type="protein sequence ID" value="MEP0816241.1"/>
    <property type="molecule type" value="Genomic_DNA"/>
</dbReference>
<feature type="domain" description="PAC" evidence="17">
    <location>
        <begin position="315"/>
        <end position="367"/>
    </location>
</feature>
<keyword evidence="19" id="KW-1185">Reference proteome</keyword>
<keyword evidence="7" id="KW-0812">Transmembrane</keyword>
<dbReference type="InterPro" id="IPR029016">
    <property type="entry name" value="GAF-like_dom_sf"/>
</dbReference>